<gene>
    <name evidence="3" type="ORF">LQ50_12620</name>
</gene>
<reference evidence="3 4" key="1">
    <citation type="submission" date="2014-09" db="EMBL/GenBank/DDBJ databases">
        <title>Genome sequencing and annotation of Bacillus Okhensis strain Kh10-101T.</title>
        <authorList>
            <person name="Prakash J.S."/>
        </authorList>
    </citation>
    <scope>NUCLEOTIDE SEQUENCE [LARGE SCALE GENOMIC DNA]</scope>
    <source>
        <strain evidence="4">Kh10-101T</strain>
    </source>
</reference>
<dbReference type="Proteomes" id="UP000030832">
    <property type="component" value="Unassembled WGS sequence"/>
</dbReference>
<sequence length="488" mass="53972">MRGRQVRKFITVLIIVFITFLPGVVGAEKNTDHLKNEIKLLLHRDPILNGAIAGISIRSAKTGELLMDYNGSTRLRPASNMKIFTAAAALAVLGENYTFETELYTDGNIKWTILNGNVYVKGKGDPTLLKKDIDQLVETIAKKGIKFIRGDVIGDDSWYDNTRYSIDLPWSDETTYYGSAISALTASSDLDYDAGAIIVKVCPQTIGKTGKIQIEPQTDYVEIINETETVSTDETTNVTIKRKHGTNEIFIKGTISIKDPEVLKTVAIWEPTDYVLSLFKESLHEKGIKVLGEIKRGETPENASLLGVHESIPLSELMVPFMKLSNNGHAEVLVKEMGKVMKEEGTWERGLEVLEKELSSFGVDTDSLVIRDGSGISHISLVSANQLTKLLFLAQSESWYPVFFHSLPSVGGKERVDRGTLYTRLTNTEASGKVRAKTGTLTTVSTLSGYVETKSLGTLIFSIMLNNVIDERKAKQLEDNIVLYLVNL</sequence>
<dbReference type="InterPro" id="IPR000667">
    <property type="entry name" value="Peptidase_S13"/>
</dbReference>
<evidence type="ECO:0000313" key="4">
    <source>
        <dbReference type="Proteomes" id="UP000030832"/>
    </source>
</evidence>
<dbReference type="InterPro" id="IPR012338">
    <property type="entry name" value="Beta-lactam/transpept-like"/>
</dbReference>
<dbReference type="Pfam" id="PF02113">
    <property type="entry name" value="Peptidase_S13"/>
    <property type="match status" value="1"/>
</dbReference>
<dbReference type="SUPFAM" id="SSF56601">
    <property type="entry name" value="beta-lactamase/transpeptidase-like"/>
    <property type="match status" value="1"/>
</dbReference>
<comment type="similarity">
    <text evidence="1">Belongs to the peptidase S13 family.</text>
</comment>
<protein>
    <submittedName>
        <fullName evidence="3">D-alanyl-D-alanine carboxypeptidase</fullName>
    </submittedName>
</protein>
<dbReference type="Gene3D" id="3.50.80.20">
    <property type="entry name" value="D-Ala-D-Ala carboxypeptidase C, peptidase S13"/>
    <property type="match status" value="1"/>
</dbReference>
<dbReference type="EMBL" id="JRJU01000014">
    <property type="protein sequence ID" value="KHF39899.1"/>
    <property type="molecule type" value="Genomic_DNA"/>
</dbReference>
<dbReference type="NCBIfam" id="TIGR00666">
    <property type="entry name" value="PBP4"/>
    <property type="match status" value="1"/>
</dbReference>
<comment type="caution">
    <text evidence="3">The sequence shown here is derived from an EMBL/GenBank/DDBJ whole genome shotgun (WGS) entry which is preliminary data.</text>
</comment>
<evidence type="ECO:0000313" key="3">
    <source>
        <dbReference type="EMBL" id="KHF39899.1"/>
    </source>
</evidence>
<dbReference type="GO" id="GO:0004185">
    <property type="term" value="F:serine-type carboxypeptidase activity"/>
    <property type="evidence" value="ECO:0007669"/>
    <property type="project" value="InterPro"/>
</dbReference>
<keyword evidence="3" id="KW-0121">Carboxypeptidase</keyword>
<organism evidence="3 4">
    <name type="scientific">Halalkalibacter okhensis</name>
    <dbReference type="NCBI Taxonomy" id="333138"/>
    <lineage>
        <taxon>Bacteria</taxon>
        <taxon>Bacillati</taxon>
        <taxon>Bacillota</taxon>
        <taxon>Bacilli</taxon>
        <taxon>Bacillales</taxon>
        <taxon>Bacillaceae</taxon>
        <taxon>Halalkalibacter</taxon>
    </lineage>
</organism>
<dbReference type="eggNOG" id="COG2027">
    <property type="taxonomic scope" value="Bacteria"/>
</dbReference>
<dbReference type="AlphaFoldDB" id="A0A0B0IIP5"/>
<dbReference type="GO" id="GO:0006508">
    <property type="term" value="P:proteolysis"/>
    <property type="evidence" value="ECO:0007669"/>
    <property type="project" value="InterPro"/>
</dbReference>
<evidence type="ECO:0000256" key="1">
    <source>
        <dbReference type="ARBA" id="ARBA00006096"/>
    </source>
</evidence>
<name>A0A0B0IIP5_9BACI</name>
<dbReference type="Gene3D" id="3.40.710.10">
    <property type="entry name" value="DD-peptidase/beta-lactamase superfamily"/>
    <property type="match status" value="2"/>
</dbReference>
<dbReference type="PANTHER" id="PTHR30023">
    <property type="entry name" value="D-ALANYL-D-ALANINE CARBOXYPEPTIDASE"/>
    <property type="match status" value="1"/>
</dbReference>
<accession>A0A0B0IIP5</accession>
<dbReference type="PANTHER" id="PTHR30023:SF0">
    <property type="entry name" value="PENICILLIN-SENSITIVE CARBOXYPEPTIDASE A"/>
    <property type="match status" value="1"/>
</dbReference>
<dbReference type="OrthoDB" id="9802627at2"/>
<dbReference type="PRINTS" id="PR00922">
    <property type="entry name" value="DADACBPTASE3"/>
</dbReference>
<proteinExistence type="inferred from homology"/>
<keyword evidence="3" id="KW-0645">Protease</keyword>
<keyword evidence="2" id="KW-0378">Hydrolase</keyword>
<keyword evidence="4" id="KW-1185">Reference proteome</keyword>
<dbReference type="STRING" id="333138.LQ50_12620"/>
<evidence type="ECO:0000256" key="2">
    <source>
        <dbReference type="ARBA" id="ARBA00022801"/>
    </source>
</evidence>
<dbReference type="GO" id="GO:0000270">
    <property type="term" value="P:peptidoglycan metabolic process"/>
    <property type="evidence" value="ECO:0007669"/>
    <property type="project" value="TreeGrafter"/>
</dbReference>